<feature type="chain" id="PRO_5015687153" evidence="1">
    <location>
        <begin position="29"/>
        <end position="458"/>
    </location>
</feature>
<dbReference type="AlphaFoldDB" id="A0A2T0T5V2"/>
<gene>
    <name evidence="2" type="ORF">CLV58_106242</name>
</gene>
<feature type="signal peptide" evidence="1">
    <location>
        <begin position="1"/>
        <end position="28"/>
    </location>
</feature>
<keyword evidence="1" id="KW-0732">Signal</keyword>
<accession>A0A2T0T5V2</accession>
<dbReference type="OrthoDB" id="923323at2"/>
<dbReference type="EMBL" id="PVTE01000006">
    <property type="protein sequence ID" value="PRY41055.1"/>
    <property type="molecule type" value="Genomic_DNA"/>
</dbReference>
<evidence type="ECO:0000256" key="1">
    <source>
        <dbReference type="SAM" id="SignalP"/>
    </source>
</evidence>
<sequence length="458" mass="50574">MNAFKNFPTTTLLLGLGLLFAHPESILAQFTTDTQPAPVVTAPKQHDLLATVASYRDDVRQSVLLASQQPQVLTQLAQQQAQTQRAFADLIQPFGQTKQGWFYDMARFPDVLHALATLPAGTDKATVQAMTKTLPTDLQETAWKLYRHHNADLVQADQLNQQADQAFDKLLAPLDEPTQTAFRQLLNTPDVLSLLTSQPDQTAQLGQSYQADPDGITQQLATLHDKQQAQNQQELAEYQRELNQDPQAQQELQQAGQAYAQANGYSTTGINPNPAWVNTSYYYQNPYSFWFGYPSWYGSPMWYPSAWWYGTGFYYGAGGNMVVFGMPSMGFSNWFFNRGYGYYPHLYNRFNTYYTRNIGYHRYWSPSNSGFMYAAHRAFTPTVGMIGGRPNWLGSGRTYSSGGLTNAGGRVSAPMGNFGGARTYSGGFGGRSFGGGSFGGMRSFGGGGGFHGGGRGGR</sequence>
<dbReference type="RefSeq" id="WP_106137475.1">
    <property type="nucleotide sequence ID" value="NZ_PVTE01000006.1"/>
</dbReference>
<organism evidence="2 3">
    <name type="scientific">Spirosoma oryzae</name>
    <dbReference type="NCBI Taxonomy" id="1469603"/>
    <lineage>
        <taxon>Bacteria</taxon>
        <taxon>Pseudomonadati</taxon>
        <taxon>Bacteroidota</taxon>
        <taxon>Cytophagia</taxon>
        <taxon>Cytophagales</taxon>
        <taxon>Cytophagaceae</taxon>
        <taxon>Spirosoma</taxon>
    </lineage>
</organism>
<protein>
    <submittedName>
        <fullName evidence="2">Skp family chaperone for outer membrane proteins</fullName>
    </submittedName>
</protein>
<evidence type="ECO:0000313" key="2">
    <source>
        <dbReference type="EMBL" id="PRY41055.1"/>
    </source>
</evidence>
<reference evidence="2 3" key="1">
    <citation type="submission" date="2018-03" db="EMBL/GenBank/DDBJ databases">
        <title>Genomic Encyclopedia of Archaeal and Bacterial Type Strains, Phase II (KMG-II): from individual species to whole genera.</title>
        <authorList>
            <person name="Goeker M."/>
        </authorList>
    </citation>
    <scope>NUCLEOTIDE SEQUENCE [LARGE SCALE GENOMIC DNA]</scope>
    <source>
        <strain evidence="2 3">DSM 28354</strain>
    </source>
</reference>
<comment type="caution">
    <text evidence="2">The sequence shown here is derived from an EMBL/GenBank/DDBJ whole genome shotgun (WGS) entry which is preliminary data.</text>
</comment>
<evidence type="ECO:0000313" key="3">
    <source>
        <dbReference type="Proteomes" id="UP000238375"/>
    </source>
</evidence>
<proteinExistence type="predicted"/>
<dbReference type="Proteomes" id="UP000238375">
    <property type="component" value="Unassembled WGS sequence"/>
</dbReference>
<keyword evidence="3" id="KW-1185">Reference proteome</keyword>
<name>A0A2T0T5V2_9BACT</name>